<comment type="similarity">
    <text evidence="1">Belongs to the glycosyl hydrolase 13 family.</text>
</comment>
<evidence type="ECO:0000256" key="1">
    <source>
        <dbReference type="ARBA" id="ARBA00008061"/>
    </source>
</evidence>
<evidence type="ECO:0000313" key="6">
    <source>
        <dbReference type="Proteomes" id="UP000180235"/>
    </source>
</evidence>
<dbReference type="GO" id="GO:0004135">
    <property type="term" value="F:amylo-alpha-1,6-glucosidase activity"/>
    <property type="evidence" value="ECO:0007669"/>
    <property type="project" value="InterPro"/>
</dbReference>
<dbReference type="KEGG" id="glt:GlitD10_0224"/>
<dbReference type="InterPro" id="IPR013783">
    <property type="entry name" value="Ig-like_fold"/>
</dbReference>
<dbReference type="Gene3D" id="3.20.20.80">
    <property type="entry name" value="Glycosidases"/>
    <property type="match status" value="1"/>
</dbReference>
<dbReference type="NCBIfam" id="TIGR02100">
    <property type="entry name" value="glgX_debranch"/>
    <property type="match status" value="1"/>
</dbReference>
<evidence type="ECO:0000259" key="4">
    <source>
        <dbReference type="SMART" id="SM00642"/>
    </source>
</evidence>
<dbReference type="EMBL" id="CP017675">
    <property type="protein sequence ID" value="APB32525.1"/>
    <property type="molecule type" value="Genomic_DNA"/>
</dbReference>
<dbReference type="SMART" id="SM00642">
    <property type="entry name" value="Aamy"/>
    <property type="match status" value="1"/>
</dbReference>
<dbReference type="InterPro" id="IPR017853">
    <property type="entry name" value="GH"/>
</dbReference>
<dbReference type="InterPro" id="IPR006047">
    <property type="entry name" value="GH13_cat_dom"/>
</dbReference>
<dbReference type="Proteomes" id="UP000180235">
    <property type="component" value="Chromosome"/>
</dbReference>
<keyword evidence="6" id="KW-1185">Reference proteome</keyword>
<gene>
    <name evidence="5" type="primary">glgX</name>
    <name evidence="5" type="ORF">GlitD10_0224</name>
</gene>
<keyword evidence="3" id="KW-0326">Glycosidase</keyword>
<dbReference type="STRING" id="1188229.GlitD10_0224"/>
<dbReference type="AlphaFoldDB" id="A0A1J0A9C8"/>
<organism evidence="5 6">
    <name type="scientific">Gloeomargarita lithophora Alchichica-D10</name>
    <dbReference type="NCBI Taxonomy" id="1188229"/>
    <lineage>
        <taxon>Bacteria</taxon>
        <taxon>Bacillati</taxon>
        <taxon>Cyanobacteriota</taxon>
        <taxon>Cyanophyceae</taxon>
        <taxon>Gloeomargaritales</taxon>
        <taxon>Gloeomargaritaceae</taxon>
        <taxon>Gloeomargarita</taxon>
    </lineage>
</organism>
<dbReference type="PANTHER" id="PTHR43002">
    <property type="entry name" value="GLYCOGEN DEBRANCHING ENZYME"/>
    <property type="match status" value="1"/>
</dbReference>
<dbReference type="CDD" id="cd11326">
    <property type="entry name" value="AmyAc_Glg_debranch"/>
    <property type="match status" value="1"/>
</dbReference>
<dbReference type="SUPFAM" id="SSF51445">
    <property type="entry name" value="(Trans)glycosidases"/>
    <property type="match status" value="1"/>
</dbReference>
<dbReference type="Pfam" id="PF02922">
    <property type="entry name" value="CBM_48"/>
    <property type="match status" value="1"/>
</dbReference>
<dbReference type="SUPFAM" id="SSF51011">
    <property type="entry name" value="Glycosyl hydrolase domain"/>
    <property type="match status" value="1"/>
</dbReference>
<dbReference type="InterPro" id="IPR011837">
    <property type="entry name" value="Glycogen_debranch_GlgX"/>
</dbReference>
<sequence length="690" mass="77656">MLATQRGRSFPLGATVSAQGVNFCLFSKHAERVELLLFDQADDPQPTHVISLTAPLHRTANYWHIFVMGIGHGQVYAYRVFGPFAPELGHRFDGSKVLLDPYSRAVVGWERYDRGAATCPGDNCATALRGVVFDPCCYDWEGDVPLEIPYARTIIYEMHVKGFTAHPNSGVSEGKRGTYAGLIEKIPYLKSLGITAVELMPIHEFDEQDARPGLVNYWGYSTLAFFTPHRAYSSDQSLLGPVNEFRDMVKALHKAGIEVILDVVFNHTAEGNHEGPTLSFRGIENQAYYILEQFHPAFYANYSGCGNTVKANHEIVGRLILDSLRYWVDVMHVDGFRFDLASILSRSKTGFPLADPPLPWLIESDPVLAGTKIIAEAWDAAGLYQVGSFIGERFAEWNGPFRDDVRRFVKGDRGMLGWLAARLLGSPDLYRDPHQIPNRTINFITCHDGFTLHDLVAYNDKHNQANGEDSRDGCSHNNSWNCGQEGATDDPEIAALRVQQIKNFLVILALAQGTPMILMGDEVQRTQGGNNNAYGQDNEISWFNWDLVTQHQEMLHFWQKLLHWMQSLRLFEEETRLRVEAYPVTQPVPYPHIVWHGTELGQQGWSHDSHALALEMVMPKAGEHLYIILNSYWECLPFTLPPHPWQRLLDTHLPGTICPTGPQITTAQYWATPRSSVILRRFAPSGAGVD</sequence>
<dbReference type="Gene3D" id="2.60.40.10">
    <property type="entry name" value="Immunoglobulins"/>
    <property type="match status" value="1"/>
</dbReference>
<dbReference type="Pfam" id="PF00128">
    <property type="entry name" value="Alpha-amylase"/>
    <property type="match status" value="1"/>
</dbReference>
<dbReference type="InterPro" id="IPR013780">
    <property type="entry name" value="Glyco_hydro_b"/>
</dbReference>
<dbReference type="SUPFAM" id="SSF81296">
    <property type="entry name" value="E set domains"/>
    <property type="match status" value="1"/>
</dbReference>
<dbReference type="InterPro" id="IPR044505">
    <property type="entry name" value="GlgX_Isoamylase_N_E_set"/>
</dbReference>
<dbReference type="GO" id="GO:0005980">
    <property type="term" value="P:glycogen catabolic process"/>
    <property type="evidence" value="ECO:0007669"/>
    <property type="project" value="InterPro"/>
</dbReference>
<evidence type="ECO:0000256" key="2">
    <source>
        <dbReference type="ARBA" id="ARBA00022801"/>
    </source>
</evidence>
<evidence type="ECO:0000256" key="3">
    <source>
        <dbReference type="ARBA" id="ARBA00023295"/>
    </source>
</evidence>
<evidence type="ECO:0000313" key="5">
    <source>
        <dbReference type="EMBL" id="APB32525.1"/>
    </source>
</evidence>
<dbReference type="OrthoDB" id="9761875at2"/>
<dbReference type="Gene3D" id="2.60.40.1180">
    <property type="entry name" value="Golgi alpha-mannosidase II"/>
    <property type="match status" value="1"/>
</dbReference>
<protein>
    <submittedName>
        <fullName evidence="5">Glycogen debranching enzyme GlgX</fullName>
    </submittedName>
</protein>
<name>A0A1J0A9C8_9CYAN</name>
<proteinExistence type="inferred from homology"/>
<dbReference type="RefSeq" id="WP_084111404.1">
    <property type="nucleotide sequence ID" value="NZ_CP017675.1"/>
</dbReference>
<accession>A0A1J0A9C8</accession>
<reference evidence="5 6" key="1">
    <citation type="submission" date="2016-10" db="EMBL/GenBank/DDBJ databases">
        <title>Description of Gloeomargarita lithophora gen. nov., sp. nov., a thylakoid-bearing basal-branching cyanobacterium with intracellular carbonates, and proposal for Gloeomargaritales ord. nov.</title>
        <authorList>
            <person name="Moreira D."/>
            <person name="Tavera R."/>
            <person name="Benzerara K."/>
            <person name="Skouri-Panet F."/>
            <person name="Couradeau E."/>
            <person name="Gerard E."/>
            <person name="Loussert C."/>
            <person name="Novelo E."/>
            <person name="Zivanovic Y."/>
            <person name="Lopez-Garcia P."/>
        </authorList>
    </citation>
    <scope>NUCLEOTIDE SEQUENCE [LARGE SCALE GENOMIC DNA]</scope>
    <source>
        <strain evidence="5 6">D10</strain>
    </source>
</reference>
<keyword evidence="2" id="KW-0378">Hydrolase</keyword>
<dbReference type="CDD" id="cd02856">
    <property type="entry name" value="E_set_GDE_Isoamylase_N"/>
    <property type="match status" value="1"/>
</dbReference>
<dbReference type="InterPro" id="IPR014756">
    <property type="entry name" value="Ig_E-set"/>
</dbReference>
<feature type="domain" description="Glycosyl hydrolase family 13 catalytic" evidence="4">
    <location>
        <begin position="157"/>
        <end position="565"/>
    </location>
</feature>
<dbReference type="InterPro" id="IPR004193">
    <property type="entry name" value="Glyco_hydro_13_N"/>
</dbReference>